<reference evidence="2" key="1">
    <citation type="submission" date="2017-02" db="EMBL/GenBank/DDBJ databases">
        <authorList>
            <person name="Daims H."/>
        </authorList>
    </citation>
    <scope>NUCLEOTIDE SEQUENCE [LARGE SCALE GENOMIC DNA]</scope>
</reference>
<proteinExistence type="predicted"/>
<evidence type="ECO:0000313" key="2">
    <source>
        <dbReference type="Proteomes" id="UP000195442"/>
    </source>
</evidence>
<gene>
    <name evidence="1" type="ORF">CRENPOLYSF2_3180007</name>
</gene>
<organism evidence="1 2">
    <name type="scientific">Crenothrix polyspora</name>
    <dbReference type="NCBI Taxonomy" id="360316"/>
    <lineage>
        <taxon>Bacteria</taxon>
        <taxon>Pseudomonadati</taxon>
        <taxon>Pseudomonadota</taxon>
        <taxon>Gammaproteobacteria</taxon>
        <taxon>Methylococcales</taxon>
        <taxon>Crenotrichaceae</taxon>
        <taxon>Crenothrix</taxon>
    </lineage>
</organism>
<accession>A0A1R4HAG2</accession>
<keyword evidence="2" id="KW-1185">Reference proteome</keyword>
<name>A0A1R4HAG2_9GAMM</name>
<dbReference type="AlphaFoldDB" id="A0A1R4HAG2"/>
<protein>
    <submittedName>
        <fullName evidence="1">Uncharacterized protein</fullName>
    </submittedName>
</protein>
<sequence>MRGIRAPLTIAEGAGEDIDGGNAFGQGIGSGLVGDVGVTAIAVQLERAIGAD</sequence>
<dbReference type="Proteomes" id="UP000195442">
    <property type="component" value="Unassembled WGS sequence"/>
</dbReference>
<evidence type="ECO:0000313" key="1">
    <source>
        <dbReference type="EMBL" id="SJM93252.1"/>
    </source>
</evidence>
<dbReference type="EMBL" id="FUKJ01000244">
    <property type="protein sequence ID" value="SJM93252.1"/>
    <property type="molecule type" value="Genomic_DNA"/>
</dbReference>